<dbReference type="PANTHER" id="PTHR24392">
    <property type="entry name" value="ZINC FINGER PROTEIN"/>
    <property type="match status" value="1"/>
</dbReference>
<dbReference type="GO" id="GO:0005634">
    <property type="term" value="C:nucleus"/>
    <property type="evidence" value="ECO:0007669"/>
    <property type="project" value="UniProtKB-SubCell"/>
</dbReference>
<feature type="domain" description="C2H2-type" evidence="9">
    <location>
        <begin position="144"/>
        <end position="164"/>
    </location>
</feature>
<keyword evidence="7" id="KW-0539">Nucleus</keyword>
<keyword evidence="2" id="KW-0479">Metal-binding</keyword>
<evidence type="ECO:0000256" key="1">
    <source>
        <dbReference type="ARBA" id="ARBA00004123"/>
    </source>
</evidence>
<proteinExistence type="predicted"/>
<evidence type="ECO:0000313" key="11">
    <source>
        <dbReference type="Proteomes" id="UP001152888"/>
    </source>
</evidence>
<feature type="region of interest" description="Disordered" evidence="8">
    <location>
        <begin position="324"/>
        <end position="343"/>
    </location>
</feature>
<dbReference type="GO" id="GO:0008270">
    <property type="term" value="F:zinc ion binding"/>
    <property type="evidence" value="ECO:0007669"/>
    <property type="project" value="UniProtKB-KW"/>
</dbReference>
<evidence type="ECO:0000256" key="5">
    <source>
        <dbReference type="ARBA" id="ARBA00022833"/>
    </source>
</evidence>
<keyword evidence="6" id="KW-0238">DNA-binding</keyword>
<dbReference type="PROSITE" id="PS00028">
    <property type="entry name" value="ZINC_FINGER_C2H2_1"/>
    <property type="match status" value="1"/>
</dbReference>
<accession>A0A9P0KS32</accession>
<keyword evidence="11" id="KW-1185">Reference proteome</keyword>
<evidence type="ECO:0000256" key="2">
    <source>
        <dbReference type="ARBA" id="ARBA00022723"/>
    </source>
</evidence>
<comment type="caution">
    <text evidence="10">The sequence shown here is derived from an EMBL/GenBank/DDBJ whole genome shotgun (WGS) entry which is preliminary data.</text>
</comment>
<dbReference type="InterPro" id="IPR013087">
    <property type="entry name" value="Znf_C2H2_type"/>
</dbReference>
<dbReference type="SMART" id="SM00355">
    <property type="entry name" value="ZnF_C2H2"/>
    <property type="match status" value="5"/>
</dbReference>
<dbReference type="GO" id="GO:0003677">
    <property type="term" value="F:DNA binding"/>
    <property type="evidence" value="ECO:0007669"/>
    <property type="project" value="UniProtKB-KW"/>
</dbReference>
<evidence type="ECO:0000256" key="7">
    <source>
        <dbReference type="ARBA" id="ARBA00023242"/>
    </source>
</evidence>
<dbReference type="EMBL" id="CAKOFQ010006875">
    <property type="protein sequence ID" value="CAH1978892.1"/>
    <property type="molecule type" value="Genomic_DNA"/>
</dbReference>
<dbReference type="Gene3D" id="3.30.160.60">
    <property type="entry name" value="Classic Zinc Finger"/>
    <property type="match status" value="2"/>
</dbReference>
<dbReference type="PANTHER" id="PTHR24392:SF56">
    <property type="entry name" value="ZINC FINGER PROTEIN 510"/>
    <property type="match status" value="1"/>
</dbReference>
<keyword evidence="3" id="KW-0677">Repeat</keyword>
<sequence length="343" mass="39652">METKRKITCGSNVLNSKRIEYIKPENIPIGTEDVYIKEEIGIDSNSMNTEQIKTENNDVGRRVGETFDTKGEECSVKIEDMETDSYGDEKFFKDKESLQLTEELDIKPDINASTDVTARIASEMVPKKRQGVIDQTSLLKVFSCYKCNFVCLQMTDMSRHMDSHLKNPIRKVPFITRITDDNYIIKDHDYLKEFPHEMWSSGHVRCLKCNSTYRNKIWLDDHIIKTHPEYTKTISSALMKCRDCPYQTTIQGNLSRHTLTHASKHRSPEHVSCSLCNLIYKSKFWLDDHIIKNHPTLIGTITCKIYDCTNCKFRTTISTKLSKHMGKHSARHKQGSKDVLQNT</sequence>
<dbReference type="AlphaFoldDB" id="A0A9P0KS32"/>
<protein>
    <recommendedName>
        <fullName evidence="9">C2H2-type domain-containing protein</fullName>
    </recommendedName>
</protein>
<keyword evidence="5" id="KW-0862">Zinc</keyword>
<dbReference type="Proteomes" id="UP001152888">
    <property type="component" value="Unassembled WGS sequence"/>
</dbReference>
<feature type="compositionally biased region" description="Basic residues" evidence="8">
    <location>
        <begin position="324"/>
        <end position="334"/>
    </location>
</feature>
<reference evidence="10" key="1">
    <citation type="submission" date="2022-03" db="EMBL/GenBank/DDBJ databases">
        <authorList>
            <person name="Sayadi A."/>
        </authorList>
    </citation>
    <scope>NUCLEOTIDE SEQUENCE</scope>
</reference>
<evidence type="ECO:0000256" key="8">
    <source>
        <dbReference type="SAM" id="MobiDB-lite"/>
    </source>
</evidence>
<organism evidence="10 11">
    <name type="scientific">Acanthoscelides obtectus</name>
    <name type="common">Bean weevil</name>
    <name type="synonym">Bruchus obtectus</name>
    <dbReference type="NCBI Taxonomy" id="200917"/>
    <lineage>
        <taxon>Eukaryota</taxon>
        <taxon>Metazoa</taxon>
        <taxon>Ecdysozoa</taxon>
        <taxon>Arthropoda</taxon>
        <taxon>Hexapoda</taxon>
        <taxon>Insecta</taxon>
        <taxon>Pterygota</taxon>
        <taxon>Neoptera</taxon>
        <taxon>Endopterygota</taxon>
        <taxon>Coleoptera</taxon>
        <taxon>Polyphaga</taxon>
        <taxon>Cucujiformia</taxon>
        <taxon>Chrysomeloidea</taxon>
        <taxon>Chrysomelidae</taxon>
        <taxon>Bruchinae</taxon>
        <taxon>Bruchini</taxon>
        <taxon>Acanthoscelides</taxon>
    </lineage>
</organism>
<keyword evidence="4" id="KW-0863">Zinc-finger</keyword>
<evidence type="ECO:0000259" key="9">
    <source>
        <dbReference type="PROSITE" id="PS00028"/>
    </source>
</evidence>
<evidence type="ECO:0000256" key="4">
    <source>
        <dbReference type="ARBA" id="ARBA00022771"/>
    </source>
</evidence>
<name>A0A9P0KS32_ACAOB</name>
<comment type="subcellular location">
    <subcellularLocation>
        <location evidence="1">Nucleus</location>
    </subcellularLocation>
</comment>
<dbReference type="OrthoDB" id="8685330at2759"/>
<evidence type="ECO:0000256" key="6">
    <source>
        <dbReference type="ARBA" id="ARBA00023125"/>
    </source>
</evidence>
<evidence type="ECO:0000256" key="3">
    <source>
        <dbReference type="ARBA" id="ARBA00022737"/>
    </source>
</evidence>
<evidence type="ECO:0000313" key="10">
    <source>
        <dbReference type="EMBL" id="CAH1978892.1"/>
    </source>
</evidence>
<gene>
    <name evidence="10" type="ORF">ACAOBT_LOCUS13280</name>
</gene>